<comment type="caution">
    <text evidence="6">The sequence shown here is derived from an EMBL/GenBank/DDBJ whole genome shotgun (WGS) entry which is preliminary data.</text>
</comment>
<name>A0A9D6YV22_UNCSA</name>
<organism evidence="6 7">
    <name type="scientific">Candidatus Saganbacteria bacterium</name>
    <dbReference type="NCBI Taxonomy" id="2575572"/>
    <lineage>
        <taxon>Bacteria</taxon>
        <taxon>Bacillati</taxon>
        <taxon>Saganbacteria</taxon>
    </lineage>
</organism>
<keyword evidence="4" id="KW-0067">ATP-binding</keyword>
<dbReference type="AlphaFoldDB" id="A0A9D6YV22"/>
<dbReference type="GO" id="GO:0005524">
    <property type="term" value="F:ATP binding"/>
    <property type="evidence" value="ECO:0007669"/>
    <property type="project" value="UniProtKB-KW"/>
</dbReference>
<protein>
    <submittedName>
        <fullName evidence="6">UDP-N-acetylmuramoyl-L-alanine--D-glutamate ligase</fullName>
    </submittedName>
</protein>
<feature type="non-terminal residue" evidence="6">
    <location>
        <position position="1"/>
    </location>
</feature>
<dbReference type="PANTHER" id="PTHR43692:SF1">
    <property type="entry name" value="UDP-N-ACETYLMURAMOYLALANINE--D-GLUTAMATE LIGASE"/>
    <property type="match status" value="1"/>
</dbReference>
<accession>A0A9D6YV22</accession>
<evidence type="ECO:0000313" key="7">
    <source>
        <dbReference type="Proteomes" id="UP000808761"/>
    </source>
</evidence>
<evidence type="ECO:0000256" key="1">
    <source>
        <dbReference type="ARBA" id="ARBA00022490"/>
    </source>
</evidence>
<feature type="domain" description="Mur ligase C-terminal" evidence="5">
    <location>
        <begin position="67"/>
        <end position="182"/>
    </location>
</feature>
<keyword evidence="2 6" id="KW-0436">Ligase</keyword>
<evidence type="ECO:0000256" key="3">
    <source>
        <dbReference type="ARBA" id="ARBA00022741"/>
    </source>
</evidence>
<dbReference type="GO" id="GO:0051301">
    <property type="term" value="P:cell division"/>
    <property type="evidence" value="ECO:0007669"/>
    <property type="project" value="InterPro"/>
</dbReference>
<dbReference type="InterPro" id="IPR005762">
    <property type="entry name" value="MurD"/>
</dbReference>
<dbReference type="InterPro" id="IPR036615">
    <property type="entry name" value="Mur_ligase_C_dom_sf"/>
</dbReference>
<evidence type="ECO:0000256" key="2">
    <source>
        <dbReference type="ARBA" id="ARBA00022598"/>
    </source>
</evidence>
<dbReference type="SUPFAM" id="SSF53244">
    <property type="entry name" value="MurD-like peptide ligases, peptide-binding domain"/>
    <property type="match status" value="1"/>
</dbReference>
<evidence type="ECO:0000256" key="4">
    <source>
        <dbReference type="ARBA" id="ARBA00022840"/>
    </source>
</evidence>
<dbReference type="EMBL" id="JACRKR010000055">
    <property type="protein sequence ID" value="MBI5078604.1"/>
    <property type="molecule type" value="Genomic_DNA"/>
</dbReference>
<dbReference type="Pfam" id="PF02875">
    <property type="entry name" value="Mur_ligase_C"/>
    <property type="match status" value="1"/>
</dbReference>
<dbReference type="SUPFAM" id="SSF53623">
    <property type="entry name" value="MurD-like peptide ligases, catalytic domain"/>
    <property type="match status" value="1"/>
</dbReference>
<dbReference type="GO" id="GO:0008764">
    <property type="term" value="F:UDP-N-acetylmuramoylalanine-D-glutamate ligase activity"/>
    <property type="evidence" value="ECO:0007669"/>
    <property type="project" value="UniProtKB-EC"/>
</dbReference>
<reference evidence="6" key="1">
    <citation type="submission" date="2020-07" db="EMBL/GenBank/DDBJ databases">
        <title>Huge and variable diversity of episymbiotic CPR bacteria and DPANN archaea in groundwater ecosystems.</title>
        <authorList>
            <person name="He C.Y."/>
            <person name="Keren R."/>
            <person name="Whittaker M."/>
            <person name="Farag I.F."/>
            <person name="Doudna J."/>
            <person name="Cate J.H.D."/>
            <person name="Banfield J.F."/>
        </authorList>
    </citation>
    <scope>NUCLEOTIDE SEQUENCE</scope>
    <source>
        <strain evidence="6">NC_groundwater_1860_Pr3_B-0.1um_51_7</strain>
    </source>
</reference>
<keyword evidence="3" id="KW-0547">Nucleotide-binding</keyword>
<dbReference type="GO" id="GO:0008360">
    <property type="term" value="P:regulation of cell shape"/>
    <property type="evidence" value="ECO:0007669"/>
    <property type="project" value="InterPro"/>
</dbReference>
<dbReference type="InterPro" id="IPR036565">
    <property type="entry name" value="Mur-like_cat_sf"/>
</dbReference>
<sequence length="206" mass="22025">MVKGAKAALIPFSKENPGIITLPPEEIKIPGRHNLENSLAAAQAAYLCGVKKETAAAVLKTFPGVEHRIECVATINGVGFYNDSKGTNPDSTLAALETFAGRGIILILGGRDKGVSLDGLIRKVKEGVKGVVLIGEAAARFGKALKEADFNSIYHSNSMEEAVRKAYSLAGPEDVVLLSPACASFDMFTDYEERGRVFKQLCKNLK</sequence>
<dbReference type="GO" id="GO:0005737">
    <property type="term" value="C:cytoplasm"/>
    <property type="evidence" value="ECO:0007669"/>
    <property type="project" value="InterPro"/>
</dbReference>
<proteinExistence type="predicted"/>
<keyword evidence="1" id="KW-0963">Cytoplasm</keyword>
<dbReference type="PANTHER" id="PTHR43692">
    <property type="entry name" value="UDP-N-ACETYLMURAMOYLALANINE--D-GLUTAMATE LIGASE"/>
    <property type="match status" value="1"/>
</dbReference>
<dbReference type="Gene3D" id="3.40.1190.10">
    <property type="entry name" value="Mur-like, catalytic domain"/>
    <property type="match status" value="1"/>
</dbReference>
<evidence type="ECO:0000259" key="5">
    <source>
        <dbReference type="Pfam" id="PF02875"/>
    </source>
</evidence>
<dbReference type="InterPro" id="IPR004101">
    <property type="entry name" value="Mur_ligase_C"/>
</dbReference>
<dbReference type="Proteomes" id="UP000808761">
    <property type="component" value="Unassembled WGS sequence"/>
</dbReference>
<gene>
    <name evidence="6" type="ORF">HZB08_01090</name>
</gene>
<dbReference type="Gene3D" id="3.90.190.20">
    <property type="entry name" value="Mur ligase, C-terminal domain"/>
    <property type="match status" value="1"/>
</dbReference>
<evidence type="ECO:0000313" key="6">
    <source>
        <dbReference type="EMBL" id="MBI5078604.1"/>
    </source>
</evidence>